<evidence type="ECO:0000313" key="7">
    <source>
        <dbReference type="EMBL" id="RDY21926.1"/>
    </source>
</evidence>
<name>A0A371INC4_9FIRM</name>
<dbReference type="PANTHER" id="PTHR42792:SF2">
    <property type="entry name" value="FLAGELLIN"/>
    <property type="match status" value="1"/>
</dbReference>
<evidence type="ECO:0000256" key="2">
    <source>
        <dbReference type="ARBA" id="ARBA00020110"/>
    </source>
</evidence>
<comment type="similarity">
    <text evidence="1 4">Belongs to the bacterial flagellin family.</text>
</comment>
<dbReference type="AlphaFoldDB" id="A0A371INC4"/>
<sequence>MRLGTNISSLTSIVNLNETSRAQTTALRRLSSGRKLNSSADNAAGYAISKKMALQIQGLKTASKNVLDGVSLIQTADGAMNQIHDMLQRMRELAVKAANGTNQLEDKEAIQKEIDQLTSEVNKMRETTEFNKNKIFKNIDEDGNYKPTMNLDLQSGANENQLMGIPLEEISAFNLGISGKKGTDGSDRTNNPNAINNSKLKFTKKSGLTDFYNPKDIDTTVTPNEANEAAIDVTDQESAGLAISAYDAAIAKVSEIRSQLGAVQNRFEKTIATLDSTNENITQAMSRIEDADLAEEMTEFTKFNILQQAGTSMLAQANQIPQSVLKLLDN</sequence>
<dbReference type="Proteomes" id="UP000093352">
    <property type="component" value="Unassembled WGS sequence"/>
</dbReference>
<keyword evidence="7" id="KW-0282">Flagellum</keyword>
<dbReference type="InterPro" id="IPR042187">
    <property type="entry name" value="Flagellin_C_sub2"/>
</dbReference>
<organism evidence="7 8">
    <name type="scientific">Criibacterium bergeronii</name>
    <dbReference type="NCBI Taxonomy" id="1871336"/>
    <lineage>
        <taxon>Bacteria</taxon>
        <taxon>Bacillati</taxon>
        <taxon>Bacillota</taxon>
        <taxon>Clostridia</taxon>
        <taxon>Peptostreptococcales</taxon>
        <taxon>Filifactoraceae</taxon>
        <taxon>Criibacterium</taxon>
    </lineage>
</organism>
<evidence type="ECO:0000313" key="8">
    <source>
        <dbReference type="Proteomes" id="UP000093352"/>
    </source>
</evidence>
<dbReference type="GO" id="GO:0005576">
    <property type="term" value="C:extracellular region"/>
    <property type="evidence" value="ECO:0007669"/>
    <property type="project" value="UniProtKB-SubCell"/>
</dbReference>
<dbReference type="PRINTS" id="PR00207">
    <property type="entry name" value="FLAGELLIN"/>
</dbReference>
<proteinExistence type="inferred from homology"/>
<evidence type="ECO:0000256" key="4">
    <source>
        <dbReference type="RuleBase" id="RU362073"/>
    </source>
</evidence>
<keyword evidence="7" id="KW-0966">Cell projection</keyword>
<protein>
    <recommendedName>
        <fullName evidence="2 4">Flagellin</fullName>
    </recommendedName>
</protein>
<dbReference type="Pfam" id="PF00669">
    <property type="entry name" value="Flagellin_N"/>
    <property type="match status" value="1"/>
</dbReference>
<dbReference type="Gene3D" id="6.10.10.10">
    <property type="entry name" value="Flagellar export chaperone, C-terminal domain"/>
    <property type="match status" value="1"/>
</dbReference>
<evidence type="ECO:0000259" key="5">
    <source>
        <dbReference type="Pfam" id="PF00669"/>
    </source>
</evidence>
<accession>A0A371INC4</accession>
<evidence type="ECO:0000256" key="1">
    <source>
        <dbReference type="ARBA" id="ARBA00005709"/>
    </source>
</evidence>
<evidence type="ECO:0000259" key="6">
    <source>
        <dbReference type="Pfam" id="PF00700"/>
    </source>
</evidence>
<dbReference type="STRING" id="1871336.BBG48_07110"/>
<comment type="caution">
    <text evidence="7">The sequence shown here is derived from an EMBL/GenBank/DDBJ whole genome shotgun (WGS) entry which is preliminary data.</text>
</comment>
<dbReference type="InterPro" id="IPR001029">
    <property type="entry name" value="Flagellin_N"/>
</dbReference>
<feature type="domain" description="Flagellin C-terminal" evidence="6">
    <location>
        <begin position="244"/>
        <end position="328"/>
    </location>
</feature>
<keyword evidence="7" id="KW-0969">Cilium</keyword>
<dbReference type="InterPro" id="IPR001492">
    <property type="entry name" value="Flagellin"/>
</dbReference>
<dbReference type="Gene3D" id="1.20.1330.10">
    <property type="entry name" value="f41 fragment of flagellin, N-terminal domain"/>
    <property type="match status" value="1"/>
</dbReference>
<dbReference type="RefSeq" id="WP_068914172.1">
    <property type="nucleotide sequence ID" value="NZ_MBEW02000003.1"/>
</dbReference>
<reference evidence="7 8" key="1">
    <citation type="journal article" date="2016" name="Genome Announc.">
        <title>Draft Genome Sequence of Criibacterium bergeronii gen. nov., sp. nov., Strain CCRI-22567T, Isolated from a Vaginal Sample from a Woman with Bacterial Vaginosis.</title>
        <authorList>
            <person name="Maheux A.F."/>
            <person name="Berube E."/>
            <person name="Boudreau D.K."/>
            <person name="Raymond F."/>
            <person name="Corbeil J."/>
            <person name="Roy P.H."/>
            <person name="Boissinot M."/>
            <person name="Omar R.F."/>
        </authorList>
    </citation>
    <scope>NUCLEOTIDE SEQUENCE [LARGE SCALE GENOMIC DNA]</scope>
    <source>
        <strain evidence="7 8">CCRI-22567</strain>
    </source>
</reference>
<dbReference type="SUPFAM" id="SSF64518">
    <property type="entry name" value="Phase 1 flagellin"/>
    <property type="match status" value="1"/>
</dbReference>
<comment type="function">
    <text evidence="4">Flagellin is the subunit protein which polymerizes to form the filaments of bacterial flagella.</text>
</comment>
<dbReference type="Pfam" id="PF00700">
    <property type="entry name" value="Flagellin_C"/>
    <property type="match status" value="1"/>
</dbReference>
<evidence type="ECO:0000256" key="3">
    <source>
        <dbReference type="ARBA" id="ARBA00023143"/>
    </source>
</evidence>
<dbReference type="PANTHER" id="PTHR42792">
    <property type="entry name" value="FLAGELLIN"/>
    <property type="match status" value="1"/>
</dbReference>
<comment type="subcellular location">
    <subcellularLocation>
        <location evidence="4">Secreted</location>
    </subcellularLocation>
    <subcellularLocation>
        <location evidence="4">Bacterial flagellum</location>
    </subcellularLocation>
</comment>
<dbReference type="GO" id="GO:0005198">
    <property type="term" value="F:structural molecule activity"/>
    <property type="evidence" value="ECO:0007669"/>
    <property type="project" value="UniProtKB-UniRule"/>
</dbReference>
<dbReference type="EMBL" id="MBEW02000003">
    <property type="protein sequence ID" value="RDY21926.1"/>
    <property type="molecule type" value="Genomic_DNA"/>
</dbReference>
<dbReference type="InterPro" id="IPR046358">
    <property type="entry name" value="Flagellin_C"/>
</dbReference>
<gene>
    <name evidence="7" type="ORF">BBG48_002315</name>
</gene>
<dbReference type="GO" id="GO:0009288">
    <property type="term" value="C:bacterial-type flagellum"/>
    <property type="evidence" value="ECO:0007669"/>
    <property type="project" value="UniProtKB-SubCell"/>
</dbReference>
<keyword evidence="4" id="KW-0964">Secreted</keyword>
<keyword evidence="8" id="KW-1185">Reference proteome</keyword>
<feature type="domain" description="Flagellin N-terminal" evidence="5">
    <location>
        <begin position="5"/>
        <end position="139"/>
    </location>
</feature>
<keyword evidence="3 4" id="KW-0975">Bacterial flagellum</keyword>